<feature type="transmembrane region" description="Helical" evidence="7">
    <location>
        <begin position="384"/>
        <end position="405"/>
    </location>
</feature>
<feature type="transmembrane region" description="Helical" evidence="7">
    <location>
        <begin position="162"/>
        <end position="183"/>
    </location>
</feature>
<dbReference type="EMBL" id="AAVO02000002">
    <property type="protein sequence ID" value="EDM88620.1"/>
    <property type="molecule type" value="Genomic_DNA"/>
</dbReference>
<keyword evidence="6 7" id="KW-0472">Membrane</keyword>
<evidence type="ECO:0000256" key="1">
    <source>
        <dbReference type="ARBA" id="ARBA00004651"/>
    </source>
</evidence>
<comment type="similarity">
    <text evidence="2">Belongs to the major facilitator superfamily.</text>
</comment>
<comment type="subcellular location">
    <subcellularLocation>
        <location evidence="1">Cell membrane</location>
        <topology evidence="1">Multi-pass membrane protein</topology>
    </subcellularLocation>
</comment>
<reference evidence="8 9" key="2">
    <citation type="submission" date="2007-04" db="EMBL/GenBank/DDBJ databases">
        <title>Draft genome sequence of Ruminococcus obeum (ATCC 29174).</title>
        <authorList>
            <person name="Sudarsanam P."/>
            <person name="Ley R."/>
            <person name="Guruge J."/>
            <person name="Turnbaugh P.J."/>
            <person name="Mahowald M."/>
            <person name="Liep D."/>
            <person name="Gordon J."/>
        </authorList>
    </citation>
    <scope>NUCLEOTIDE SEQUENCE [LARGE SCALE GENOMIC DNA]</scope>
    <source>
        <strain evidence="8 9">ATCC 29174</strain>
    </source>
</reference>
<feature type="transmembrane region" description="Helical" evidence="7">
    <location>
        <begin position="29"/>
        <end position="50"/>
    </location>
</feature>
<dbReference type="Pfam" id="PF07690">
    <property type="entry name" value="MFS_1"/>
    <property type="match status" value="1"/>
</dbReference>
<dbReference type="Proteomes" id="UP000006002">
    <property type="component" value="Unassembled WGS sequence"/>
</dbReference>
<dbReference type="InterPro" id="IPR051788">
    <property type="entry name" value="MFS_Transporter"/>
</dbReference>
<evidence type="ECO:0000313" key="9">
    <source>
        <dbReference type="Proteomes" id="UP000006002"/>
    </source>
</evidence>
<feature type="transmembrane region" description="Helical" evidence="7">
    <location>
        <begin position="321"/>
        <end position="340"/>
    </location>
</feature>
<evidence type="ECO:0000256" key="4">
    <source>
        <dbReference type="ARBA" id="ARBA00022692"/>
    </source>
</evidence>
<dbReference type="InterPro" id="IPR011701">
    <property type="entry name" value="MFS"/>
</dbReference>
<dbReference type="SUPFAM" id="SSF103473">
    <property type="entry name" value="MFS general substrate transporter"/>
    <property type="match status" value="1"/>
</dbReference>
<dbReference type="InterPro" id="IPR036259">
    <property type="entry name" value="MFS_trans_sf"/>
</dbReference>
<evidence type="ECO:0000256" key="7">
    <source>
        <dbReference type="SAM" id="Phobius"/>
    </source>
</evidence>
<dbReference type="HOGENOM" id="CLU_677758_0_0_9"/>
<dbReference type="PANTHER" id="PTHR23514">
    <property type="entry name" value="BYPASS OF STOP CODON PROTEIN 6"/>
    <property type="match status" value="1"/>
</dbReference>
<gene>
    <name evidence="8" type="ORF">RUMOBE_00741</name>
</gene>
<feature type="transmembrane region" description="Helical" evidence="7">
    <location>
        <begin position="229"/>
        <end position="248"/>
    </location>
</feature>
<feature type="transmembrane region" description="Helical" evidence="7">
    <location>
        <begin position="56"/>
        <end position="80"/>
    </location>
</feature>
<feature type="transmembrane region" description="Helical" evidence="7">
    <location>
        <begin position="352"/>
        <end position="372"/>
    </location>
</feature>
<dbReference type="AlphaFoldDB" id="A5ZP24"/>
<feature type="transmembrane region" description="Helical" evidence="7">
    <location>
        <begin position="268"/>
        <end position="285"/>
    </location>
</feature>
<name>A5ZP24_9FIRM</name>
<sequence>MKLVYTYYIIQTNIIQGASYMKNYKKTKLACYLGFITQAIAANFAPLLYLKFHAEYNITLGNIALISTCFFFTQLIVDLFCAKFVDKIGYRICIVTSEACSAIGLVGLAFLPGILPNPFAGIIISVIIYAIGSGLIEVLCSPIIEACPFDNKEATMSLLHSFYCWGAVGTILVSTIFFAVFGIDSWKWLAVLLALIPTVNIYNFATCPIEYLVDEDEGMGISALFKTPLFWIAIILMVCSGASELSMAQWASAYAEAALGLSKTMGDLLGPCLFAVSMGISRILYGKYGEKVDLSKFMLGSGALCVVCYVLASLFLNPVVGLTGCILCGFSVGIMWPGTLSISSKKFPAGGTAMFALLAMAGDLGGSIGPGIVGRVTQMAGDNIRSGMLVGLIFPVVMVIGLLFFDKIKSR</sequence>
<evidence type="ECO:0000256" key="2">
    <source>
        <dbReference type="ARBA" id="ARBA00008335"/>
    </source>
</evidence>
<dbReference type="Gene3D" id="1.20.1250.20">
    <property type="entry name" value="MFS general substrate transporter like domains"/>
    <property type="match status" value="2"/>
</dbReference>
<dbReference type="eggNOG" id="COG0738">
    <property type="taxonomic scope" value="Bacteria"/>
</dbReference>
<keyword evidence="5 7" id="KW-1133">Transmembrane helix</keyword>
<feature type="transmembrane region" description="Helical" evidence="7">
    <location>
        <begin position="189"/>
        <end position="209"/>
    </location>
</feature>
<evidence type="ECO:0000256" key="3">
    <source>
        <dbReference type="ARBA" id="ARBA00022448"/>
    </source>
</evidence>
<feature type="transmembrane region" description="Helical" evidence="7">
    <location>
        <begin position="297"/>
        <end position="315"/>
    </location>
</feature>
<protein>
    <submittedName>
        <fullName evidence="8">Transporter, major facilitator family protein</fullName>
    </submittedName>
</protein>
<keyword evidence="4 7" id="KW-0812">Transmembrane</keyword>
<comment type="caution">
    <text evidence="8">The sequence shown here is derived from an EMBL/GenBank/DDBJ whole genome shotgun (WGS) entry which is preliminary data.</text>
</comment>
<dbReference type="GO" id="GO:0022857">
    <property type="term" value="F:transmembrane transporter activity"/>
    <property type="evidence" value="ECO:0007669"/>
    <property type="project" value="InterPro"/>
</dbReference>
<evidence type="ECO:0000256" key="5">
    <source>
        <dbReference type="ARBA" id="ARBA00022989"/>
    </source>
</evidence>
<feature type="transmembrane region" description="Helical" evidence="7">
    <location>
        <begin position="92"/>
        <end position="113"/>
    </location>
</feature>
<proteinExistence type="inferred from homology"/>
<accession>A5ZP24</accession>
<reference evidence="8 9" key="1">
    <citation type="submission" date="2007-03" db="EMBL/GenBank/DDBJ databases">
        <authorList>
            <person name="Fulton L."/>
            <person name="Clifton S."/>
            <person name="Fulton B."/>
            <person name="Xu J."/>
            <person name="Minx P."/>
            <person name="Pepin K.H."/>
            <person name="Johnson M."/>
            <person name="Thiruvilangam P."/>
            <person name="Bhonagiri V."/>
            <person name="Nash W.E."/>
            <person name="Mardis E.R."/>
            <person name="Wilson R.K."/>
        </authorList>
    </citation>
    <scope>NUCLEOTIDE SEQUENCE [LARGE SCALE GENOMIC DNA]</scope>
    <source>
        <strain evidence="8 9">ATCC 29174</strain>
    </source>
</reference>
<evidence type="ECO:0000256" key="6">
    <source>
        <dbReference type="ARBA" id="ARBA00023136"/>
    </source>
</evidence>
<evidence type="ECO:0000313" key="8">
    <source>
        <dbReference type="EMBL" id="EDM88620.1"/>
    </source>
</evidence>
<dbReference type="PANTHER" id="PTHR23514:SF3">
    <property type="entry name" value="BYPASS OF STOP CODON PROTEIN 6"/>
    <property type="match status" value="1"/>
</dbReference>
<feature type="transmembrane region" description="Helical" evidence="7">
    <location>
        <begin position="119"/>
        <end position="141"/>
    </location>
</feature>
<dbReference type="GO" id="GO:0005886">
    <property type="term" value="C:plasma membrane"/>
    <property type="evidence" value="ECO:0007669"/>
    <property type="project" value="UniProtKB-SubCell"/>
</dbReference>
<organism evidence="8 9">
    <name type="scientific">Blautia obeum ATCC 29174</name>
    <dbReference type="NCBI Taxonomy" id="411459"/>
    <lineage>
        <taxon>Bacteria</taxon>
        <taxon>Bacillati</taxon>
        <taxon>Bacillota</taxon>
        <taxon>Clostridia</taxon>
        <taxon>Lachnospirales</taxon>
        <taxon>Lachnospiraceae</taxon>
        <taxon>Blautia</taxon>
    </lineage>
</organism>
<keyword evidence="3" id="KW-0813">Transport</keyword>